<reference evidence="3" key="1">
    <citation type="submission" date="2023-01" db="EMBL/GenBank/DDBJ databases">
        <title>Key to firefly adult light organ development and bioluminescence: homeobox transcription factors regulate luciferase expression and transportation to peroxisome.</title>
        <authorList>
            <person name="Fu X."/>
        </authorList>
    </citation>
    <scope>NUCLEOTIDE SEQUENCE [LARGE SCALE GENOMIC DNA]</scope>
</reference>
<sequence length="304" mass="34956">MTSTDKLADALASIASFMQTHISNANVEASQSPQMQQPHHSSNTVVASLPEFDENKETFVNYRARLENSFVIRGIPADSDQKNDRARLLLHCVGPQYFSILSSLCAPEDPTTKTYDYLINLLGQHIMPKPRPLMEQNRFFQRSQKSSETISQYLTELKKFIPTCEFACPKCEEPIPEMFLRIQFIRGIKDSYIREKLLQEEQENFSELVTRASAYEASRIDNQELENKTVINKIGHSLSNKEQDSRNYNEKNSHKNSHIRYSRSRGNRRYQSHSQAQNGTRKRSKSRVNYKSLGIAGLCLSVLR</sequence>
<dbReference type="PANTHER" id="PTHR33198:SF19">
    <property type="entry name" value="CCHC-TYPE DOMAIN-CONTAINING PROTEIN"/>
    <property type="match status" value="1"/>
</dbReference>
<keyword evidence="3" id="KW-1185">Reference proteome</keyword>
<gene>
    <name evidence="2" type="ORF">RN001_002682</name>
</gene>
<dbReference type="EMBL" id="JARPUR010000001">
    <property type="protein sequence ID" value="KAK4886411.1"/>
    <property type="molecule type" value="Genomic_DNA"/>
</dbReference>
<proteinExistence type="predicted"/>
<evidence type="ECO:0000313" key="2">
    <source>
        <dbReference type="EMBL" id="KAK4886411.1"/>
    </source>
</evidence>
<evidence type="ECO:0000256" key="1">
    <source>
        <dbReference type="SAM" id="MobiDB-lite"/>
    </source>
</evidence>
<feature type="compositionally biased region" description="Basic residues" evidence="1">
    <location>
        <begin position="254"/>
        <end position="271"/>
    </location>
</feature>
<evidence type="ECO:0000313" key="3">
    <source>
        <dbReference type="Proteomes" id="UP001353858"/>
    </source>
</evidence>
<protein>
    <recommendedName>
        <fullName evidence="4">Retrotransposon gag domain-containing protein</fullName>
    </recommendedName>
</protein>
<dbReference type="AlphaFoldDB" id="A0AAN7SDG2"/>
<name>A0AAN7SDG2_9COLE</name>
<comment type="caution">
    <text evidence="2">The sequence shown here is derived from an EMBL/GenBank/DDBJ whole genome shotgun (WGS) entry which is preliminary data.</text>
</comment>
<feature type="compositionally biased region" description="Basic and acidic residues" evidence="1">
    <location>
        <begin position="239"/>
        <end position="253"/>
    </location>
</feature>
<evidence type="ECO:0008006" key="4">
    <source>
        <dbReference type="Google" id="ProtNLM"/>
    </source>
</evidence>
<dbReference type="PANTHER" id="PTHR33198">
    <property type="entry name" value="ANK_REP_REGION DOMAIN-CONTAINING PROTEIN-RELATED"/>
    <property type="match status" value="1"/>
</dbReference>
<accession>A0AAN7SDG2</accession>
<feature type="region of interest" description="Disordered" evidence="1">
    <location>
        <begin position="233"/>
        <end position="287"/>
    </location>
</feature>
<organism evidence="2 3">
    <name type="scientific">Aquatica leii</name>
    <dbReference type="NCBI Taxonomy" id="1421715"/>
    <lineage>
        <taxon>Eukaryota</taxon>
        <taxon>Metazoa</taxon>
        <taxon>Ecdysozoa</taxon>
        <taxon>Arthropoda</taxon>
        <taxon>Hexapoda</taxon>
        <taxon>Insecta</taxon>
        <taxon>Pterygota</taxon>
        <taxon>Neoptera</taxon>
        <taxon>Endopterygota</taxon>
        <taxon>Coleoptera</taxon>
        <taxon>Polyphaga</taxon>
        <taxon>Elateriformia</taxon>
        <taxon>Elateroidea</taxon>
        <taxon>Lampyridae</taxon>
        <taxon>Luciolinae</taxon>
        <taxon>Aquatica</taxon>
    </lineage>
</organism>
<dbReference type="Proteomes" id="UP001353858">
    <property type="component" value="Unassembled WGS sequence"/>
</dbReference>